<accession>A0A4Q5KNA4</accession>
<dbReference type="Proteomes" id="UP000293465">
    <property type="component" value="Unassembled WGS sequence"/>
</dbReference>
<gene>
    <name evidence="1" type="ORF">ERW49_02645</name>
</gene>
<reference evidence="1 2" key="1">
    <citation type="submission" date="2019-02" db="EMBL/GenBank/DDBJ databases">
        <title>Genome sequences of Aliivibrio finisterrensis strains from farmed Atlantic salmon.</title>
        <authorList>
            <person name="Bowman J.P."/>
        </authorList>
    </citation>
    <scope>NUCLEOTIDE SEQUENCE [LARGE SCALE GENOMIC DNA]</scope>
    <source>
        <strain evidence="1 2">A32</strain>
    </source>
</reference>
<proteinExistence type="predicted"/>
<protein>
    <submittedName>
        <fullName evidence="1">Uncharacterized protein</fullName>
    </submittedName>
</protein>
<dbReference type="AlphaFoldDB" id="A0A4Q5KNA4"/>
<evidence type="ECO:0000313" key="1">
    <source>
        <dbReference type="EMBL" id="RYU47973.1"/>
    </source>
</evidence>
<organism evidence="1 2">
    <name type="scientific">Aliivibrio finisterrensis</name>
    <dbReference type="NCBI Taxonomy" id="511998"/>
    <lineage>
        <taxon>Bacteria</taxon>
        <taxon>Pseudomonadati</taxon>
        <taxon>Pseudomonadota</taxon>
        <taxon>Gammaproteobacteria</taxon>
        <taxon>Vibrionales</taxon>
        <taxon>Vibrionaceae</taxon>
        <taxon>Aliivibrio</taxon>
    </lineage>
</organism>
<name>A0A4Q5KNA4_9GAMM</name>
<dbReference type="OrthoDB" id="5918215at2"/>
<dbReference type="EMBL" id="SEZJ01000002">
    <property type="protein sequence ID" value="RYU47973.1"/>
    <property type="molecule type" value="Genomic_DNA"/>
</dbReference>
<comment type="caution">
    <text evidence="1">The sequence shown here is derived from an EMBL/GenBank/DDBJ whole genome shotgun (WGS) entry which is preliminary data.</text>
</comment>
<evidence type="ECO:0000313" key="2">
    <source>
        <dbReference type="Proteomes" id="UP000293465"/>
    </source>
</evidence>
<sequence length="35" mass="3741">MVLETPASLAISSNVMGKILKFCGSDHINLDPIIL</sequence>